<dbReference type="AlphaFoldDB" id="A0A934SAX0"/>
<evidence type="ECO:0000313" key="3">
    <source>
        <dbReference type="Proteomes" id="UP000603141"/>
    </source>
</evidence>
<keyword evidence="1" id="KW-0812">Transmembrane</keyword>
<proteinExistence type="predicted"/>
<protein>
    <submittedName>
        <fullName evidence="2">Uncharacterized protein</fullName>
    </submittedName>
</protein>
<keyword evidence="1" id="KW-0472">Membrane</keyword>
<reference evidence="2" key="1">
    <citation type="submission" date="2021-01" db="EMBL/GenBank/DDBJ databases">
        <title>Modified the classification status of verrucomicrobia.</title>
        <authorList>
            <person name="Feng X."/>
        </authorList>
    </citation>
    <scope>NUCLEOTIDE SEQUENCE</scope>
    <source>
        <strain evidence="2">KCTC 22041</strain>
    </source>
</reference>
<accession>A0A934SAX0</accession>
<evidence type="ECO:0000256" key="1">
    <source>
        <dbReference type="SAM" id="Phobius"/>
    </source>
</evidence>
<gene>
    <name evidence="2" type="ORF">JIN85_19035</name>
</gene>
<feature type="transmembrane region" description="Helical" evidence="1">
    <location>
        <begin position="42"/>
        <end position="60"/>
    </location>
</feature>
<name>A0A934SAX0_9BACT</name>
<dbReference type="RefSeq" id="WP_200273788.1">
    <property type="nucleotide sequence ID" value="NZ_JAENIJ010000055.1"/>
</dbReference>
<dbReference type="EMBL" id="JAENIJ010000055">
    <property type="protein sequence ID" value="MBK1884519.1"/>
    <property type="molecule type" value="Genomic_DNA"/>
</dbReference>
<feature type="transmembrane region" description="Helical" evidence="1">
    <location>
        <begin position="72"/>
        <end position="101"/>
    </location>
</feature>
<keyword evidence="3" id="KW-1185">Reference proteome</keyword>
<dbReference type="Proteomes" id="UP000603141">
    <property type="component" value="Unassembled WGS sequence"/>
</dbReference>
<evidence type="ECO:0000313" key="2">
    <source>
        <dbReference type="EMBL" id="MBK1884519.1"/>
    </source>
</evidence>
<keyword evidence="1" id="KW-1133">Transmembrane helix</keyword>
<organism evidence="2 3">
    <name type="scientific">Luteolibacter pohnpeiensis</name>
    <dbReference type="NCBI Taxonomy" id="454153"/>
    <lineage>
        <taxon>Bacteria</taxon>
        <taxon>Pseudomonadati</taxon>
        <taxon>Verrucomicrobiota</taxon>
        <taxon>Verrucomicrobiia</taxon>
        <taxon>Verrucomicrobiales</taxon>
        <taxon>Verrucomicrobiaceae</taxon>
        <taxon>Luteolibacter</taxon>
    </lineage>
</organism>
<sequence>MKWSWKAFGAQLVLTFVVALVLAYGISKGIDAKRGPGAPDSTLISMAIGGFIAPLILSLISGLKGWMLKSPLIVSFIVAGIYASNPVVGIICVFVSAALYLAARKCGQLLAYFSPVKNLDRGSGE</sequence>
<comment type="caution">
    <text evidence="2">The sequence shown here is derived from an EMBL/GenBank/DDBJ whole genome shotgun (WGS) entry which is preliminary data.</text>
</comment>